<protein>
    <recommendedName>
        <fullName evidence="1">Transposase IS4-like domain-containing protein</fullName>
    </recommendedName>
</protein>
<dbReference type="AlphaFoldDB" id="A0A1F6AX87"/>
<dbReference type="GO" id="GO:0004803">
    <property type="term" value="F:transposase activity"/>
    <property type="evidence" value="ECO:0007669"/>
    <property type="project" value="InterPro"/>
</dbReference>
<gene>
    <name evidence="2" type="ORF">A3A63_02630</name>
</gene>
<dbReference type="PANTHER" id="PTHR30007">
    <property type="entry name" value="PHP DOMAIN PROTEIN"/>
    <property type="match status" value="1"/>
</dbReference>
<dbReference type="NCBIfam" id="NF033580">
    <property type="entry name" value="transpos_IS5_3"/>
    <property type="match status" value="1"/>
</dbReference>
<proteinExistence type="predicted"/>
<name>A0A1F6AX87_9BACT</name>
<dbReference type="Pfam" id="PF01609">
    <property type="entry name" value="DDE_Tnp_1"/>
    <property type="match status" value="1"/>
</dbReference>
<evidence type="ECO:0000259" key="1">
    <source>
        <dbReference type="Pfam" id="PF01609"/>
    </source>
</evidence>
<organism evidence="2 3">
    <name type="scientific">Candidatus Gottesmanbacteria bacterium RIFCSPLOWO2_01_FULL_46_9</name>
    <dbReference type="NCBI Taxonomy" id="1798394"/>
    <lineage>
        <taxon>Bacteria</taxon>
        <taxon>Candidatus Gottesmaniibacteriota</taxon>
    </lineage>
</organism>
<comment type="caution">
    <text evidence="2">The sequence shown here is derived from an EMBL/GenBank/DDBJ whole genome shotgun (WGS) entry which is preliminary data.</text>
</comment>
<dbReference type="EMBL" id="MFJX01000073">
    <property type="protein sequence ID" value="OGG29301.1"/>
    <property type="molecule type" value="Genomic_DNA"/>
</dbReference>
<evidence type="ECO:0000313" key="3">
    <source>
        <dbReference type="Proteomes" id="UP000176450"/>
    </source>
</evidence>
<dbReference type="GO" id="GO:0006313">
    <property type="term" value="P:DNA transposition"/>
    <property type="evidence" value="ECO:0007669"/>
    <property type="project" value="InterPro"/>
</dbReference>
<dbReference type="InterPro" id="IPR002559">
    <property type="entry name" value="Transposase_11"/>
</dbReference>
<dbReference type="Proteomes" id="UP000176450">
    <property type="component" value="Unassembled WGS sequence"/>
</dbReference>
<dbReference type="GO" id="GO:0003677">
    <property type="term" value="F:DNA binding"/>
    <property type="evidence" value="ECO:0007669"/>
    <property type="project" value="InterPro"/>
</dbReference>
<sequence length="141" mass="16641">MLAVDGSGIPLNLLTQSANISEYRLALETIDGIYVATRPLHPKKRPDMLVADKGYDAKWLRKALSNRTITPYIPKRRHKGETEEPRYNKRIQQFYATRWIVERTNAWIQNYRRVTVRWDRFADSYEAFIELACILICLKRL</sequence>
<feature type="domain" description="Transposase IS4-like" evidence="1">
    <location>
        <begin position="2"/>
        <end position="136"/>
    </location>
</feature>
<accession>A0A1F6AX87</accession>
<dbReference type="PANTHER" id="PTHR30007:SF1">
    <property type="entry name" value="BLR1914 PROTEIN"/>
    <property type="match status" value="1"/>
</dbReference>
<evidence type="ECO:0000313" key="2">
    <source>
        <dbReference type="EMBL" id="OGG29301.1"/>
    </source>
</evidence>
<reference evidence="2 3" key="1">
    <citation type="journal article" date="2016" name="Nat. Commun.">
        <title>Thousands of microbial genomes shed light on interconnected biogeochemical processes in an aquifer system.</title>
        <authorList>
            <person name="Anantharaman K."/>
            <person name="Brown C.T."/>
            <person name="Hug L.A."/>
            <person name="Sharon I."/>
            <person name="Castelle C.J."/>
            <person name="Probst A.J."/>
            <person name="Thomas B.C."/>
            <person name="Singh A."/>
            <person name="Wilkins M.J."/>
            <person name="Karaoz U."/>
            <person name="Brodie E.L."/>
            <person name="Williams K.H."/>
            <person name="Hubbard S.S."/>
            <person name="Banfield J.F."/>
        </authorList>
    </citation>
    <scope>NUCLEOTIDE SEQUENCE [LARGE SCALE GENOMIC DNA]</scope>
</reference>